<evidence type="ECO:0000313" key="2">
    <source>
        <dbReference type="EMBL" id="KAJ8774481.1"/>
    </source>
</evidence>
<reference evidence="2 3" key="1">
    <citation type="submission" date="2021-09" db="EMBL/GenBank/DDBJ databases">
        <title>Genomic insights and catalytic innovation underlie evolution of tropane alkaloids biosynthesis.</title>
        <authorList>
            <person name="Wang Y.-J."/>
            <person name="Tian T."/>
            <person name="Huang J.-P."/>
            <person name="Huang S.-X."/>
        </authorList>
    </citation>
    <scope>NUCLEOTIDE SEQUENCE [LARGE SCALE GENOMIC DNA]</scope>
    <source>
        <strain evidence="2">KIB-2018</strain>
        <tissue evidence="2">Leaf</tissue>
    </source>
</reference>
<dbReference type="AlphaFoldDB" id="A0AAV8U6F1"/>
<name>A0AAV8U6F1_9ROSI</name>
<sequence length="291" mass="33542">MEFKWQSLPDELFPFICFFAIVGGVSLFGSENLRQGVIFFRIQSCRLLLTTVARFLLSGLGCGWSSLVFDLTVKTTTFLLFARTWYPWRENRIVEKKETVTPWTKIDSTKSGASRVSTDPLKFELVPATSHHFRMEDGVIHVYVDEHDHVNWKCSITCYHRLRFLEEGENQSFEESEDACLQGERQTIEESQNISIAKTISYKSKCKLFDWRGSNELLAEGHVSSNDSDALVHHVPIGPDTMRVWIDLAKVPIAFLWRPASEMIYVEDAVDCGSRGYYSWEGSTWNLKMIW</sequence>
<dbReference type="Gene3D" id="3.20.20.140">
    <property type="entry name" value="Metal-dependent hydrolases"/>
    <property type="match status" value="1"/>
</dbReference>
<keyword evidence="1" id="KW-0472">Membrane</keyword>
<proteinExistence type="predicted"/>
<keyword evidence="3" id="KW-1185">Reference proteome</keyword>
<comment type="caution">
    <text evidence="2">The sequence shown here is derived from an EMBL/GenBank/DDBJ whole genome shotgun (WGS) entry which is preliminary data.</text>
</comment>
<feature type="transmembrane region" description="Helical" evidence="1">
    <location>
        <begin position="12"/>
        <end position="30"/>
    </location>
</feature>
<keyword evidence="1" id="KW-1133">Transmembrane helix</keyword>
<keyword evidence="1" id="KW-0812">Transmembrane</keyword>
<gene>
    <name evidence="2" type="ORF">K2173_016927</name>
</gene>
<dbReference type="EMBL" id="JAIWQS010000001">
    <property type="protein sequence ID" value="KAJ8774481.1"/>
    <property type="molecule type" value="Genomic_DNA"/>
</dbReference>
<feature type="transmembrane region" description="Helical" evidence="1">
    <location>
        <begin position="51"/>
        <end position="69"/>
    </location>
</feature>
<dbReference type="Proteomes" id="UP001159364">
    <property type="component" value="Linkage Group LG01"/>
</dbReference>
<accession>A0AAV8U6F1</accession>
<organism evidence="2 3">
    <name type="scientific">Erythroxylum novogranatense</name>
    <dbReference type="NCBI Taxonomy" id="1862640"/>
    <lineage>
        <taxon>Eukaryota</taxon>
        <taxon>Viridiplantae</taxon>
        <taxon>Streptophyta</taxon>
        <taxon>Embryophyta</taxon>
        <taxon>Tracheophyta</taxon>
        <taxon>Spermatophyta</taxon>
        <taxon>Magnoliopsida</taxon>
        <taxon>eudicotyledons</taxon>
        <taxon>Gunneridae</taxon>
        <taxon>Pentapetalae</taxon>
        <taxon>rosids</taxon>
        <taxon>fabids</taxon>
        <taxon>Malpighiales</taxon>
        <taxon>Erythroxylaceae</taxon>
        <taxon>Erythroxylum</taxon>
    </lineage>
</organism>
<evidence type="ECO:0000313" key="3">
    <source>
        <dbReference type="Proteomes" id="UP001159364"/>
    </source>
</evidence>
<protein>
    <submittedName>
        <fullName evidence="2">Uncharacterized protein</fullName>
    </submittedName>
</protein>
<evidence type="ECO:0000256" key="1">
    <source>
        <dbReference type="SAM" id="Phobius"/>
    </source>
</evidence>